<protein>
    <submittedName>
        <fullName evidence="1">Uncharacterized protein</fullName>
    </submittedName>
</protein>
<gene>
    <name evidence="1" type="ORF">HaLaN_33077</name>
</gene>
<dbReference type="EMBL" id="BLLF01009290">
    <property type="protein sequence ID" value="GFH33672.1"/>
    <property type="molecule type" value="Genomic_DNA"/>
</dbReference>
<dbReference type="Proteomes" id="UP000485058">
    <property type="component" value="Unassembled WGS sequence"/>
</dbReference>
<comment type="caution">
    <text evidence="1">The sequence shown here is derived from an EMBL/GenBank/DDBJ whole genome shotgun (WGS) entry which is preliminary data.</text>
</comment>
<dbReference type="AlphaFoldDB" id="A0A6A0ALI5"/>
<sequence length="88" mass="10376">MPMDEHATGHDASDSEGLEAKFYAKRYAVKFEPPCIFLEYEEDKTRKRRVRAVKLTHVDIDMDTDKLTRKVIRSFPRKLVVQSVKYDQ</sequence>
<name>A0A6A0ALI5_HAELA</name>
<evidence type="ECO:0000313" key="2">
    <source>
        <dbReference type="Proteomes" id="UP000485058"/>
    </source>
</evidence>
<feature type="non-terminal residue" evidence="1">
    <location>
        <position position="1"/>
    </location>
</feature>
<proteinExistence type="predicted"/>
<keyword evidence="2" id="KW-1185">Reference proteome</keyword>
<feature type="non-terminal residue" evidence="1">
    <location>
        <position position="88"/>
    </location>
</feature>
<accession>A0A6A0ALI5</accession>
<reference evidence="1 2" key="1">
    <citation type="submission" date="2020-02" db="EMBL/GenBank/DDBJ databases">
        <title>Draft genome sequence of Haematococcus lacustris strain NIES-144.</title>
        <authorList>
            <person name="Morimoto D."/>
            <person name="Nakagawa S."/>
            <person name="Yoshida T."/>
            <person name="Sawayama S."/>
        </authorList>
    </citation>
    <scope>NUCLEOTIDE SEQUENCE [LARGE SCALE GENOMIC DNA]</scope>
    <source>
        <strain evidence="1 2">NIES-144</strain>
    </source>
</reference>
<organism evidence="1 2">
    <name type="scientific">Haematococcus lacustris</name>
    <name type="common">Green alga</name>
    <name type="synonym">Haematococcus pluvialis</name>
    <dbReference type="NCBI Taxonomy" id="44745"/>
    <lineage>
        <taxon>Eukaryota</taxon>
        <taxon>Viridiplantae</taxon>
        <taxon>Chlorophyta</taxon>
        <taxon>core chlorophytes</taxon>
        <taxon>Chlorophyceae</taxon>
        <taxon>CS clade</taxon>
        <taxon>Chlamydomonadales</taxon>
        <taxon>Haematococcaceae</taxon>
        <taxon>Haematococcus</taxon>
    </lineage>
</organism>
<evidence type="ECO:0000313" key="1">
    <source>
        <dbReference type="EMBL" id="GFH33672.1"/>
    </source>
</evidence>